<dbReference type="EMBL" id="JANJYI010000002">
    <property type="protein sequence ID" value="KAK2658320.1"/>
    <property type="molecule type" value="Genomic_DNA"/>
</dbReference>
<reference evidence="2" key="1">
    <citation type="journal article" date="2023" name="Plant J.">
        <title>Genome sequences and population genomics provide insights into the demographic history, inbreeding, and mutation load of two 'living fossil' tree species of Dipteronia.</title>
        <authorList>
            <person name="Feng Y."/>
            <person name="Comes H.P."/>
            <person name="Chen J."/>
            <person name="Zhu S."/>
            <person name="Lu R."/>
            <person name="Zhang X."/>
            <person name="Li P."/>
            <person name="Qiu J."/>
            <person name="Olsen K.M."/>
            <person name="Qiu Y."/>
        </authorList>
    </citation>
    <scope>NUCLEOTIDE SEQUENCE</scope>
    <source>
        <strain evidence="2">KIB01</strain>
    </source>
</reference>
<dbReference type="PANTHER" id="PTHR47592:SF27">
    <property type="entry name" value="OS08G0421700 PROTEIN"/>
    <property type="match status" value="1"/>
</dbReference>
<proteinExistence type="predicted"/>
<organism evidence="2 3">
    <name type="scientific">Dipteronia dyeriana</name>
    <dbReference type="NCBI Taxonomy" id="168575"/>
    <lineage>
        <taxon>Eukaryota</taxon>
        <taxon>Viridiplantae</taxon>
        <taxon>Streptophyta</taxon>
        <taxon>Embryophyta</taxon>
        <taxon>Tracheophyta</taxon>
        <taxon>Spermatophyta</taxon>
        <taxon>Magnoliopsida</taxon>
        <taxon>eudicotyledons</taxon>
        <taxon>Gunneridae</taxon>
        <taxon>Pentapetalae</taxon>
        <taxon>rosids</taxon>
        <taxon>malvids</taxon>
        <taxon>Sapindales</taxon>
        <taxon>Sapindaceae</taxon>
        <taxon>Hippocastanoideae</taxon>
        <taxon>Acereae</taxon>
        <taxon>Dipteronia</taxon>
    </lineage>
</organism>
<name>A0AAD9XF06_9ROSI</name>
<gene>
    <name evidence="2" type="ORF">Ddye_004853</name>
</gene>
<feature type="region of interest" description="Disordered" evidence="1">
    <location>
        <begin position="131"/>
        <end position="158"/>
    </location>
</feature>
<protein>
    <submittedName>
        <fullName evidence="2">Uncharacterized protein</fullName>
    </submittedName>
</protein>
<sequence length="158" mass="18168">MEESAVAQYIQVKNQDLIRLEQFDRKKFTRRQEKVKFFLTMFHLADMLKDDLEATPDEKVDDSKELNEKRKKPKEEDYLCRGHILNALGHVVYNAYRNIGTTKELWTALDNKYCMGEANGFNMLNDDLDLSGPPETQAGPFGSVAISTSRPKKFSSNV</sequence>
<feature type="region of interest" description="Disordered" evidence="1">
    <location>
        <begin position="54"/>
        <end position="74"/>
    </location>
</feature>
<comment type="caution">
    <text evidence="2">The sequence shown here is derived from an EMBL/GenBank/DDBJ whole genome shotgun (WGS) entry which is preliminary data.</text>
</comment>
<evidence type="ECO:0000313" key="3">
    <source>
        <dbReference type="Proteomes" id="UP001280121"/>
    </source>
</evidence>
<dbReference type="PANTHER" id="PTHR47592">
    <property type="entry name" value="PBF68 PROTEIN"/>
    <property type="match status" value="1"/>
</dbReference>
<dbReference type="AlphaFoldDB" id="A0AAD9XF06"/>
<feature type="compositionally biased region" description="Polar residues" evidence="1">
    <location>
        <begin position="145"/>
        <end position="158"/>
    </location>
</feature>
<evidence type="ECO:0000256" key="1">
    <source>
        <dbReference type="SAM" id="MobiDB-lite"/>
    </source>
</evidence>
<dbReference type="Proteomes" id="UP001280121">
    <property type="component" value="Unassembled WGS sequence"/>
</dbReference>
<keyword evidence="3" id="KW-1185">Reference proteome</keyword>
<accession>A0AAD9XF06</accession>
<evidence type="ECO:0000313" key="2">
    <source>
        <dbReference type="EMBL" id="KAK2658320.1"/>
    </source>
</evidence>